<feature type="compositionally biased region" description="Low complexity" evidence="5">
    <location>
        <begin position="659"/>
        <end position="708"/>
    </location>
</feature>
<keyword evidence="1 4" id="KW-0349">Heme</keyword>
<keyword evidence="3 4" id="KW-0408">Iron</keyword>
<feature type="compositionally biased region" description="Polar residues" evidence="5">
    <location>
        <begin position="713"/>
        <end position="732"/>
    </location>
</feature>
<dbReference type="GO" id="GO:0046872">
    <property type="term" value="F:metal ion binding"/>
    <property type="evidence" value="ECO:0007669"/>
    <property type="project" value="UniProtKB-KW"/>
</dbReference>
<keyword evidence="8" id="KW-1185">Reference proteome</keyword>
<dbReference type="PROSITE" id="PS51007">
    <property type="entry name" value="CYTC"/>
    <property type="match status" value="1"/>
</dbReference>
<dbReference type="InterPro" id="IPR015943">
    <property type="entry name" value="WD40/YVTN_repeat-like_dom_sf"/>
</dbReference>
<feature type="region of interest" description="Disordered" evidence="5">
    <location>
        <begin position="645"/>
        <end position="743"/>
    </location>
</feature>
<dbReference type="Gene3D" id="1.10.760.10">
    <property type="entry name" value="Cytochrome c-like domain"/>
    <property type="match status" value="1"/>
</dbReference>
<dbReference type="SUPFAM" id="SSF50974">
    <property type="entry name" value="Nitrous oxide reductase, N-terminal domain"/>
    <property type="match status" value="1"/>
</dbReference>
<gene>
    <name evidence="7" type="ORF">OV079_26280</name>
</gene>
<keyword evidence="2 4" id="KW-0479">Metal-binding</keyword>
<proteinExistence type="predicted"/>
<dbReference type="GO" id="GO:0009055">
    <property type="term" value="F:electron transfer activity"/>
    <property type="evidence" value="ECO:0007669"/>
    <property type="project" value="InterPro"/>
</dbReference>
<dbReference type="PANTHER" id="PTHR47197">
    <property type="entry name" value="PROTEIN NIRF"/>
    <property type="match status" value="1"/>
</dbReference>
<evidence type="ECO:0000256" key="2">
    <source>
        <dbReference type="ARBA" id="ARBA00022723"/>
    </source>
</evidence>
<dbReference type="EMBL" id="JAPNKE010000002">
    <property type="protein sequence ID" value="MCY1009003.1"/>
    <property type="molecule type" value="Genomic_DNA"/>
</dbReference>
<name>A0A9X3F0A0_9BACT</name>
<dbReference type="InterPro" id="IPR009056">
    <property type="entry name" value="Cyt_c-like_dom"/>
</dbReference>
<evidence type="ECO:0000256" key="4">
    <source>
        <dbReference type="PROSITE-ProRule" id="PRU00433"/>
    </source>
</evidence>
<dbReference type="InterPro" id="IPR051200">
    <property type="entry name" value="Host-pathogen_enzymatic-act"/>
</dbReference>
<feature type="domain" description="Cytochrome c" evidence="6">
    <location>
        <begin position="506"/>
        <end position="601"/>
    </location>
</feature>
<feature type="compositionally biased region" description="Low complexity" evidence="5">
    <location>
        <begin position="733"/>
        <end position="743"/>
    </location>
</feature>
<dbReference type="PANTHER" id="PTHR47197:SF3">
    <property type="entry name" value="DIHYDRO-HEME D1 DEHYDROGENASE"/>
    <property type="match status" value="1"/>
</dbReference>
<dbReference type="Pfam" id="PF13442">
    <property type="entry name" value="Cytochrome_CBB3"/>
    <property type="match status" value="1"/>
</dbReference>
<dbReference type="SUPFAM" id="SSF46626">
    <property type="entry name" value="Cytochrome c"/>
    <property type="match status" value="1"/>
</dbReference>
<protein>
    <submittedName>
        <fullName evidence="7">C-type cytochrome</fullName>
    </submittedName>
</protein>
<evidence type="ECO:0000259" key="6">
    <source>
        <dbReference type="PROSITE" id="PS51007"/>
    </source>
</evidence>
<accession>A0A9X3F0A0</accession>
<dbReference type="Proteomes" id="UP001150924">
    <property type="component" value="Unassembled WGS sequence"/>
</dbReference>
<comment type="caution">
    <text evidence="7">The sequence shown here is derived from an EMBL/GenBank/DDBJ whole genome shotgun (WGS) entry which is preliminary data.</text>
</comment>
<evidence type="ECO:0000256" key="3">
    <source>
        <dbReference type="ARBA" id="ARBA00023004"/>
    </source>
</evidence>
<evidence type="ECO:0000313" key="8">
    <source>
        <dbReference type="Proteomes" id="UP001150924"/>
    </source>
</evidence>
<evidence type="ECO:0000256" key="5">
    <source>
        <dbReference type="SAM" id="MobiDB-lite"/>
    </source>
</evidence>
<dbReference type="AlphaFoldDB" id="A0A9X3F0A0"/>
<evidence type="ECO:0000313" key="7">
    <source>
        <dbReference type="EMBL" id="MCY1009003.1"/>
    </source>
</evidence>
<dbReference type="InterPro" id="IPR011045">
    <property type="entry name" value="N2O_reductase_N"/>
</dbReference>
<dbReference type="GO" id="GO:0020037">
    <property type="term" value="F:heme binding"/>
    <property type="evidence" value="ECO:0007669"/>
    <property type="project" value="InterPro"/>
</dbReference>
<reference evidence="7" key="1">
    <citation type="submission" date="2022-11" db="EMBL/GenBank/DDBJ databases">
        <title>Minimal conservation of predation-associated metabolite biosynthetic gene clusters underscores biosynthetic potential of Myxococcota including descriptions for ten novel species: Archangium lansinium sp. nov., Myxococcus landrumus sp. nov., Nannocystis bai.</title>
        <authorList>
            <person name="Ahearne A."/>
            <person name="Stevens C."/>
            <person name="Phillips K."/>
        </authorList>
    </citation>
    <scope>NUCLEOTIDE SEQUENCE</scope>
    <source>
        <strain evidence="7">Na p29</strain>
    </source>
</reference>
<evidence type="ECO:0000256" key="1">
    <source>
        <dbReference type="ARBA" id="ARBA00022617"/>
    </source>
</evidence>
<sequence>MDAGRRAGRQRQRGRRRQRRLLALHAAGGRRLRVCDRGRRGAPQPDRGRRRPVRALQYYQTTSLARVDGELWVAHLFDPHVSRVDPASGEVLGTLQTGPWPVAIAHSAAHGVVLVAHKAGDTVGFIDVAAGRLVDALWVGDEPADVVVSADGATAYVSLATEGAVVVIDVARREVVGRIETNKNPTSLALSADGATLYAASYRSAVSDRLQFAPDERNDLEDIAVIDTGALEVRSHIAAVGSVIGGLLLTDERLYVATTRVALAELSGMEGMTAFRHSVVAYDTASLEEVVAVDVGRQDSAAGLAVRPFGMALAGGTLWTAFEGSDLVVGLDPQTLAETARFVAAGRPRAILADDERLFVHGAQGYRVTVAGVDGSAAGVVALQGDPRAPGLAAGQALYTGVGARGGLNHSCADCHVDGLTDGNVWSAGGFSESSSRPMFWLEGTAPIGWEGDAFDLFSYLYGSPGPTIGLIVDTASHQAFYDYLAGLIPPPPANGVTERDGSLTEAGRRGEALFRGAANCASCHAGPLTTGGLRLPGGGTESDHPIVVPSLVGAYRHGHWLVNGAAWTLAEAVDAMLPLSGATLTDAEKTDLVRYLGELTAREFFVLASVPAAGANGVGSEGPLRLTLSHPVFDDPDNLAKIGLRREVGPRCRRRSRSTAATSRSRPTRRSNTAPPTSSWSRPASRRSTSAASPTTRRSASPSRRPPGCGSRATTWSRSITPTSTWSKSAMTRTSSSRSRWR</sequence>
<dbReference type="Gene3D" id="2.130.10.10">
    <property type="entry name" value="YVTN repeat-like/Quinoprotein amine dehydrogenase"/>
    <property type="match status" value="2"/>
</dbReference>
<dbReference type="InterPro" id="IPR036909">
    <property type="entry name" value="Cyt_c-like_dom_sf"/>
</dbReference>
<organism evidence="7 8">
    <name type="scientific">Nannocystis pusilla</name>
    <dbReference type="NCBI Taxonomy" id="889268"/>
    <lineage>
        <taxon>Bacteria</taxon>
        <taxon>Pseudomonadati</taxon>
        <taxon>Myxococcota</taxon>
        <taxon>Polyangia</taxon>
        <taxon>Nannocystales</taxon>
        <taxon>Nannocystaceae</taxon>
        <taxon>Nannocystis</taxon>
    </lineage>
</organism>